<evidence type="ECO:0000256" key="1">
    <source>
        <dbReference type="SAM" id="SignalP"/>
    </source>
</evidence>
<dbReference type="AlphaFoldDB" id="C9ZPK0"/>
<dbReference type="RefSeq" id="XP_011773615.1">
    <property type="nucleotide sequence ID" value="XM_011775313.1"/>
</dbReference>
<proteinExistence type="predicted"/>
<dbReference type="GeneID" id="23861477"/>
<accession>C9ZPK0</accession>
<evidence type="ECO:0000313" key="3">
    <source>
        <dbReference type="Proteomes" id="UP000002316"/>
    </source>
</evidence>
<feature type="signal peptide" evidence="1">
    <location>
        <begin position="1"/>
        <end position="29"/>
    </location>
</feature>
<keyword evidence="1" id="KW-0732">Signal</keyword>
<name>C9ZPK0_TRYB9</name>
<dbReference type="Proteomes" id="UP000002316">
    <property type="component" value="Chromosome 5"/>
</dbReference>
<feature type="chain" id="PRO_5003005782" description="T. brucei spp.-specific protein" evidence="1">
    <location>
        <begin position="30"/>
        <end position="118"/>
    </location>
</feature>
<reference evidence="3" key="1">
    <citation type="journal article" date="2010" name="PLoS Negl. Trop. Dis.">
        <title>The genome sequence of Trypanosoma brucei gambiense, causative agent of chronic human african trypanosomiasis.</title>
        <authorList>
            <person name="Jackson A.P."/>
            <person name="Sanders M."/>
            <person name="Berry A."/>
            <person name="McQuillan J."/>
            <person name="Aslett M.A."/>
            <person name="Quail M.A."/>
            <person name="Chukualim B."/>
            <person name="Capewell P."/>
            <person name="MacLeod A."/>
            <person name="Melville S.E."/>
            <person name="Gibson W."/>
            <person name="Barry J.D."/>
            <person name="Berriman M."/>
            <person name="Hertz-Fowler C."/>
        </authorList>
    </citation>
    <scope>NUCLEOTIDE SEQUENCE [LARGE SCALE GENOMIC DNA]</scope>
    <source>
        <strain evidence="3">MHOM/CI/86/DAL972</strain>
    </source>
</reference>
<dbReference type="EMBL" id="FN554968">
    <property type="protein sequence ID" value="CBH11328.1"/>
    <property type="molecule type" value="Genomic_DNA"/>
</dbReference>
<protein>
    <recommendedName>
        <fullName evidence="4">T. brucei spp.-specific protein</fullName>
    </recommendedName>
</protein>
<sequence length="118" mass="13219">MIGFTFCAKFTKPCLFIVSFPLLFSPFESGVGTTLTTLSTKGTPLAGASDRRSKTSVSSCCRINPLYVTQLTAYSCTYLRIIMQEQEHCKRYAVPSGYTAANFILHNRSLHHMFLKHL</sequence>
<gene>
    <name evidence="2" type="ORF">TbgDal_V4670</name>
</gene>
<dbReference type="KEGG" id="tbg:TbgDal_V4670"/>
<organism evidence="2 3">
    <name type="scientific">Trypanosoma brucei gambiense (strain MHOM/CI/86/DAL972)</name>
    <dbReference type="NCBI Taxonomy" id="679716"/>
    <lineage>
        <taxon>Eukaryota</taxon>
        <taxon>Discoba</taxon>
        <taxon>Euglenozoa</taxon>
        <taxon>Kinetoplastea</taxon>
        <taxon>Metakinetoplastina</taxon>
        <taxon>Trypanosomatida</taxon>
        <taxon>Trypanosomatidae</taxon>
        <taxon>Trypanosoma</taxon>
    </lineage>
</organism>
<evidence type="ECO:0000313" key="2">
    <source>
        <dbReference type="EMBL" id="CBH11328.1"/>
    </source>
</evidence>
<evidence type="ECO:0008006" key="4">
    <source>
        <dbReference type="Google" id="ProtNLM"/>
    </source>
</evidence>